<sequence length="775" mass="88565">MIKTLIAADRSERERFRIPRSVQQSIPIQKIYRDGIWQTGGKFSRTWRFADINYALASHDDQRDMFTSYCGVLNSLPTDATTKITINNRRLNGADFQRSVLMRERGDGLDGYRREYNSVLTDKAAESNDLIQDKYITVSVPRRNMEEARTFFHRVDADLGKNFGRLESAAKALDNQERLRIFHDFFRPGEEEHFWFDLSDAMKKGHDFRDYICPDGLCFKADHFEMGGKVGRVLFLRDYASYIKDEMISKLSDFPQNLMLSIDILPIPTDEAIREVQSRILGIEADIARWQQRQNSRNNFTASVPYELEQLRAETKEFLDDLSTRDQRMIFANVTIVHMADTLEQLNTDTEMLQAIGLEQACQFSVLRYQQEDGLNTALPYGLRRIKTTRTLTTESTAVLMPFRVQEIQDAGGIYYGVNAVSKNLLICNRKKLLNPHGFVLGVSGSGKSFSMKEAITFIALSTNDDIIMIDAEREYGELTRALQGAVLEISPSSPHHINPLDINRGYGAGENPVAMKSELMMSICEQQMGVGQLGAFHKSIIDRCTANIYHDFIKSGGEGRIPTLPDWRNEVKRQPEREAQELALASELFVEGSLNMFAHETNFDIDNRIVCFDLYEMGEQLKPTALNVVLETIQNRVAANRLAGRYTWVFVDEVYLFFKYYYSAQFLYKCWKRFRKYAAAMTAATQNIEECLRSETARLMLANSEFLILLNQAATDRAELAKLLHISETQMSHVTNVEAGHGLMRIGSSIIPFVNEFPRDGTLYRLMTTTPGDK</sequence>
<dbReference type="InterPro" id="IPR027417">
    <property type="entry name" value="P-loop_NTPase"/>
</dbReference>
<dbReference type="InterPro" id="IPR002789">
    <property type="entry name" value="HerA_central"/>
</dbReference>
<dbReference type="RefSeq" id="WP_187013380.1">
    <property type="nucleotide sequence ID" value="NZ_JACOQI010000001.1"/>
</dbReference>
<reference evidence="2" key="1">
    <citation type="submission" date="2020-08" db="EMBL/GenBank/DDBJ databases">
        <title>Genome public.</title>
        <authorList>
            <person name="Liu C."/>
            <person name="Sun Q."/>
        </authorList>
    </citation>
    <scope>NUCLEOTIDE SEQUENCE</scope>
    <source>
        <strain evidence="2">BX15</strain>
    </source>
</reference>
<dbReference type="AlphaFoldDB" id="A0A923S6E4"/>
<organism evidence="2 3">
    <name type="scientific">Dysosmobacter segnis</name>
    <dbReference type="NCBI Taxonomy" id="2763042"/>
    <lineage>
        <taxon>Bacteria</taxon>
        <taxon>Bacillati</taxon>
        <taxon>Bacillota</taxon>
        <taxon>Clostridia</taxon>
        <taxon>Eubacteriales</taxon>
        <taxon>Oscillospiraceae</taxon>
        <taxon>Dysosmobacter</taxon>
    </lineage>
</organism>
<dbReference type="Gene3D" id="3.40.50.300">
    <property type="entry name" value="P-loop containing nucleotide triphosphate hydrolases"/>
    <property type="match status" value="1"/>
</dbReference>
<dbReference type="Gene3D" id="1.10.8.730">
    <property type="match status" value="1"/>
</dbReference>
<dbReference type="EMBL" id="JACOQI010000001">
    <property type="protein sequence ID" value="MBC5768983.1"/>
    <property type="molecule type" value="Genomic_DNA"/>
</dbReference>
<proteinExistence type="predicted"/>
<dbReference type="InterPro" id="IPR051162">
    <property type="entry name" value="T4SS_component"/>
</dbReference>
<evidence type="ECO:0000313" key="2">
    <source>
        <dbReference type="EMBL" id="MBC5768983.1"/>
    </source>
</evidence>
<evidence type="ECO:0000313" key="3">
    <source>
        <dbReference type="Proteomes" id="UP000620327"/>
    </source>
</evidence>
<dbReference type="SUPFAM" id="SSF52540">
    <property type="entry name" value="P-loop containing nucleoside triphosphate hydrolases"/>
    <property type="match status" value="1"/>
</dbReference>
<dbReference type="PANTHER" id="PTHR30121:SF6">
    <property type="entry name" value="SLR6007 PROTEIN"/>
    <property type="match status" value="1"/>
</dbReference>
<dbReference type="Pfam" id="PF01935">
    <property type="entry name" value="DUF87"/>
    <property type="match status" value="1"/>
</dbReference>
<accession>A0A923S6E4</accession>
<gene>
    <name evidence="2" type="ORF">H8Z83_01280</name>
</gene>
<protein>
    <submittedName>
        <fullName evidence="2">DUF87 domain-containing protein</fullName>
    </submittedName>
</protein>
<evidence type="ECO:0000259" key="1">
    <source>
        <dbReference type="Pfam" id="PF01935"/>
    </source>
</evidence>
<dbReference type="Proteomes" id="UP000620327">
    <property type="component" value="Unassembled WGS sequence"/>
</dbReference>
<feature type="domain" description="Helicase HerA central" evidence="1">
    <location>
        <begin position="431"/>
        <end position="504"/>
    </location>
</feature>
<keyword evidence="3" id="KW-1185">Reference proteome</keyword>
<dbReference type="PANTHER" id="PTHR30121">
    <property type="entry name" value="UNCHARACTERIZED PROTEIN YJGR-RELATED"/>
    <property type="match status" value="1"/>
</dbReference>
<dbReference type="NCBIfam" id="NF045971">
    <property type="entry name" value="conju_CD1110"/>
    <property type="match status" value="1"/>
</dbReference>
<name>A0A923S6E4_9FIRM</name>
<comment type="caution">
    <text evidence="2">The sequence shown here is derived from an EMBL/GenBank/DDBJ whole genome shotgun (WGS) entry which is preliminary data.</text>
</comment>